<sequence>MTCRREGCAERMRIELCGSTAFSRARALRNHLKGDMASKQVVSLAGKVALITGASSGIGAATSRLFANLGAQLTLTGRNAQNLETVAGDCGKETESKPHLVTGDICDESVAERLVAETMERFGRLDILVNNAGILNMGTMHNTSLEAFDNIFKVNVRSMFVLTQLAVPHIVKSQGCIVNVSSVNGLRAFPGLVAYNMTKSAVDQFTRSLALELAPDNVRVNSVNPGVVITELQKRGAGLDEEAYAKFLERTKMTHALGRPGQPEEVARTIAFLASPSASFITGATLPVDGGRHAMCPR</sequence>
<evidence type="ECO:0000313" key="3">
    <source>
        <dbReference type="Proteomes" id="UP000001554"/>
    </source>
</evidence>
<dbReference type="PROSITE" id="PS00061">
    <property type="entry name" value="ADH_SHORT"/>
    <property type="match status" value="1"/>
</dbReference>
<dbReference type="InterPro" id="IPR020904">
    <property type="entry name" value="Sc_DH/Rdtase_CS"/>
</dbReference>
<reference evidence="3" key="1">
    <citation type="journal article" date="2020" name="Nat. Ecol. Evol.">
        <title>Deeply conserved synteny resolves early events in vertebrate evolution.</title>
        <authorList>
            <person name="Simakov O."/>
            <person name="Marletaz F."/>
            <person name="Yue J.X."/>
            <person name="O'Connell B."/>
            <person name="Jenkins J."/>
            <person name="Brandt A."/>
            <person name="Calef R."/>
            <person name="Tung C.H."/>
            <person name="Huang T.K."/>
            <person name="Schmutz J."/>
            <person name="Satoh N."/>
            <person name="Yu J.K."/>
            <person name="Putnam N.H."/>
            <person name="Green R.E."/>
            <person name="Rokhsar D.S."/>
        </authorList>
    </citation>
    <scope>NUCLEOTIDE SEQUENCE [LARGE SCALE GENOMIC DNA]</scope>
    <source>
        <strain evidence="3">S238N-H82</strain>
    </source>
</reference>
<dbReference type="NCBIfam" id="NF005559">
    <property type="entry name" value="PRK07231.1"/>
    <property type="match status" value="1"/>
</dbReference>
<evidence type="ECO:0000256" key="1">
    <source>
        <dbReference type="ARBA" id="ARBA00023002"/>
    </source>
</evidence>
<dbReference type="InterPro" id="IPR036291">
    <property type="entry name" value="NAD(P)-bd_dom_sf"/>
</dbReference>
<dbReference type="Gene3D" id="3.40.50.720">
    <property type="entry name" value="NAD(P)-binding Rossmann-like Domain"/>
    <property type="match status" value="1"/>
</dbReference>
<dbReference type="GeneID" id="118423111"/>
<dbReference type="AlphaFoldDB" id="A0A9J7LQC1"/>
<accession>A0A9J7LQC1</accession>
<dbReference type="InterPro" id="IPR057326">
    <property type="entry name" value="KR_dom"/>
</dbReference>
<name>A0A9J7LQC1_BRAFL</name>
<evidence type="ECO:0000259" key="2">
    <source>
        <dbReference type="SMART" id="SM00822"/>
    </source>
</evidence>
<keyword evidence="3" id="KW-1185">Reference proteome</keyword>
<dbReference type="PRINTS" id="PR00080">
    <property type="entry name" value="SDRFAMILY"/>
</dbReference>
<dbReference type="KEGG" id="bfo:118423111"/>
<dbReference type="PANTHER" id="PTHR43975:SF2">
    <property type="entry name" value="EG:BACR7A4.14 PROTEIN-RELATED"/>
    <property type="match status" value="1"/>
</dbReference>
<dbReference type="SUPFAM" id="SSF51735">
    <property type="entry name" value="NAD(P)-binding Rossmann-fold domains"/>
    <property type="match status" value="1"/>
</dbReference>
<dbReference type="Pfam" id="PF13561">
    <property type="entry name" value="adh_short_C2"/>
    <property type="match status" value="1"/>
</dbReference>
<dbReference type="RefSeq" id="XP_035686998.1">
    <property type="nucleotide sequence ID" value="XM_035831105.1"/>
</dbReference>
<proteinExistence type="predicted"/>
<dbReference type="OrthoDB" id="47007at2759"/>
<keyword evidence="1" id="KW-0560">Oxidoreductase</keyword>
<dbReference type="Proteomes" id="UP000001554">
    <property type="component" value="Chromosome 9"/>
</dbReference>
<evidence type="ECO:0000313" key="4">
    <source>
        <dbReference type="RefSeq" id="XP_035686998.1"/>
    </source>
</evidence>
<feature type="domain" description="Ketoreductase" evidence="2">
    <location>
        <begin position="47"/>
        <end position="232"/>
    </location>
</feature>
<dbReference type="GO" id="GO:0016491">
    <property type="term" value="F:oxidoreductase activity"/>
    <property type="evidence" value="ECO:0007669"/>
    <property type="project" value="UniProtKB-KW"/>
</dbReference>
<organism evidence="3 4">
    <name type="scientific">Branchiostoma floridae</name>
    <name type="common">Florida lancelet</name>
    <name type="synonym">Amphioxus</name>
    <dbReference type="NCBI Taxonomy" id="7739"/>
    <lineage>
        <taxon>Eukaryota</taxon>
        <taxon>Metazoa</taxon>
        <taxon>Chordata</taxon>
        <taxon>Cephalochordata</taxon>
        <taxon>Leptocardii</taxon>
        <taxon>Amphioxiformes</taxon>
        <taxon>Branchiostomatidae</taxon>
        <taxon>Branchiostoma</taxon>
    </lineage>
</organism>
<dbReference type="OMA" id="DIHPKEW"/>
<dbReference type="FunFam" id="3.40.50.720:FF:000084">
    <property type="entry name" value="Short-chain dehydrogenase reductase"/>
    <property type="match status" value="1"/>
</dbReference>
<gene>
    <name evidence="4" type="primary">LOC118423111</name>
</gene>
<reference evidence="4" key="2">
    <citation type="submission" date="2025-08" db="UniProtKB">
        <authorList>
            <consortium name="RefSeq"/>
        </authorList>
    </citation>
    <scope>IDENTIFICATION</scope>
    <source>
        <strain evidence="4">S238N-H82</strain>
        <tissue evidence="4">Testes</tissue>
    </source>
</reference>
<dbReference type="GO" id="GO:0006629">
    <property type="term" value="P:lipid metabolic process"/>
    <property type="evidence" value="ECO:0007669"/>
    <property type="project" value="UniProtKB-ARBA"/>
</dbReference>
<dbReference type="PANTHER" id="PTHR43975">
    <property type="entry name" value="ZGC:101858"/>
    <property type="match status" value="1"/>
</dbReference>
<dbReference type="PRINTS" id="PR00081">
    <property type="entry name" value="GDHRDH"/>
</dbReference>
<protein>
    <submittedName>
        <fullName evidence="4">3-oxoacyl-[acyl-carrier-protein] reductase FabG-like isoform X1</fullName>
    </submittedName>
</protein>
<dbReference type="InterPro" id="IPR002347">
    <property type="entry name" value="SDR_fam"/>
</dbReference>
<dbReference type="SMART" id="SM00822">
    <property type="entry name" value="PKS_KR"/>
    <property type="match status" value="1"/>
</dbReference>